<dbReference type="Proteomes" id="UP000315677">
    <property type="component" value="Unassembled WGS sequence"/>
</dbReference>
<evidence type="ECO:0000256" key="1">
    <source>
        <dbReference type="ARBA" id="ARBA00006814"/>
    </source>
</evidence>
<keyword evidence="6" id="KW-1185">Reference proteome</keyword>
<reference evidence="5 6" key="1">
    <citation type="submission" date="2019-06" db="EMBL/GenBank/DDBJ databases">
        <title>Sequencing the genomes of 1000 actinobacteria strains.</title>
        <authorList>
            <person name="Klenk H.-P."/>
        </authorList>
    </citation>
    <scope>NUCLEOTIDE SEQUENCE [LARGE SCALE GENOMIC DNA]</scope>
    <source>
        <strain evidence="5 6">DSM 45301</strain>
    </source>
</reference>
<comment type="similarity">
    <text evidence="1">Belongs to the peptidase A31 family.</text>
</comment>
<dbReference type="RefSeq" id="WP_142054957.1">
    <property type="nucleotide sequence ID" value="NZ_VFPA01000002.1"/>
</dbReference>
<dbReference type="Gene3D" id="3.40.50.1450">
    <property type="entry name" value="HybD-like"/>
    <property type="match status" value="1"/>
</dbReference>
<proteinExistence type="inferred from homology"/>
<dbReference type="Pfam" id="PF01750">
    <property type="entry name" value="HycI"/>
    <property type="match status" value="1"/>
</dbReference>
<evidence type="ECO:0000313" key="6">
    <source>
        <dbReference type="Proteomes" id="UP000315677"/>
    </source>
</evidence>
<dbReference type="PANTHER" id="PTHR30302:SF1">
    <property type="entry name" value="HYDROGENASE 2 MATURATION PROTEASE"/>
    <property type="match status" value="1"/>
</dbReference>
<gene>
    <name evidence="5" type="ORF">FB558_3639</name>
</gene>
<dbReference type="AlphaFoldDB" id="A0A543DP72"/>
<dbReference type="InterPro" id="IPR023430">
    <property type="entry name" value="Pept_HybD-like_dom_sf"/>
</dbReference>
<evidence type="ECO:0000256" key="4">
    <source>
        <dbReference type="ARBA" id="ARBA00022801"/>
    </source>
</evidence>
<dbReference type="NCBIfam" id="TIGR00072">
    <property type="entry name" value="hydrog_prot"/>
    <property type="match status" value="1"/>
</dbReference>
<evidence type="ECO:0000256" key="3">
    <source>
        <dbReference type="ARBA" id="ARBA00022750"/>
    </source>
</evidence>
<accession>A0A543DP72</accession>
<dbReference type="PANTHER" id="PTHR30302">
    <property type="entry name" value="HYDROGENASE 1 MATURATION PROTEASE"/>
    <property type="match status" value="1"/>
</dbReference>
<dbReference type="GO" id="GO:0008047">
    <property type="term" value="F:enzyme activator activity"/>
    <property type="evidence" value="ECO:0007669"/>
    <property type="project" value="InterPro"/>
</dbReference>
<name>A0A543DP72_9PSEU</name>
<dbReference type="GO" id="GO:0004190">
    <property type="term" value="F:aspartic-type endopeptidase activity"/>
    <property type="evidence" value="ECO:0007669"/>
    <property type="project" value="UniProtKB-KW"/>
</dbReference>
<dbReference type="OrthoDB" id="1723372at2"/>
<dbReference type="PRINTS" id="PR00446">
    <property type="entry name" value="HYDRGNUPTAKE"/>
</dbReference>
<protein>
    <submittedName>
        <fullName evidence="5">Hydrogenase maturation protease</fullName>
    </submittedName>
</protein>
<dbReference type="InterPro" id="IPR000671">
    <property type="entry name" value="Peptidase_A31"/>
</dbReference>
<evidence type="ECO:0000256" key="2">
    <source>
        <dbReference type="ARBA" id="ARBA00022670"/>
    </source>
</evidence>
<keyword evidence="4" id="KW-0378">Hydrolase</keyword>
<keyword evidence="2 5" id="KW-0645">Protease</keyword>
<comment type="caution">
    <text evidence="5">The sequence shown here is derived from an EMBL/GenBank/DDBJ whole genome shotgun (WGS) entry which is preliminary data.</text>
</comment>
<organism evidence="5 6">
    <name type="scientific">Pseudonocardia kunmingensis</name>
    <dbReference type="NCBI Taxonomy" id="630975"/>
    <lineage>
        <taxon>Bacteria</taxon>
        <taxon>Bacillati</taxon>
        <taxon>Actinomycetota</taxon>
        <taxon>Actinomycetes</taxon>
        <taxon>Pseudonocardiales</taxon>
        <taxon>Pseudonocardiaceae</taxon>
        <taxon>Pseudonocardia</taxon>
    </lineage>
</organism>
<evidence type="ECO:0000313" key="5">
    <source>
        <dbReference type="EMBL" id="TQM11095.1"/>
    </source>
</evidence>
<keyword evidence="3" id="KW-0064">Aspartyl protease</keyword>
<dbReference type="GO" id="GO:0016485">
    <property type="term" value="P:protein processing"/>
    <property type="evidence" value="ECO:0007669"/>
    <property type="project" value="TreeGrafter"/>
</dbReference>
<dbReference type="EMBL" id="VFPA01000002">
    <property type="protein sequence ID" value="TQM11095.1"/>
    <property type="molecule type" value="Genomic_DNA"/>
</dbReference>
<dbReference type="SUPFAM" id="SSF53163">
    <property type="entry name" value="HybD-like"/>
    <property type="match status" value="1"/>
</dbReference>
<sequence length="167" mass="17676">MDVIVAGVGNLLRGDDGFGVLVAQYLEQDEPPPGVRVLDIGIGGIHLVQELLRPVDVLIVVDAVELERPPGTVLVIRPAITDVTVMPLAQRHDELADMHYATPERAFMLAHGLGVLPPVTWLVGCQPGAESDRPGEDLSPEVRAAIGSAAAEVRRLVTEAGVSWTAG</sequence>